<dbReference type="Proteomes" id="UP000030960">
    <property type="component" value="Unassembled WGS sequence"/>
</dbReference>
<evidence type="ECO:0000256" key="3">
    <source>
        <dbReference type="ARBA" id="ARBA00008342"/>
    </source>
</evidence>
<feature type="binding site" evidence="13">
    <location>
        <position position="112"/>
    </location>
    <ligand>
        <name>Mg(2+)</name>
        <dbReference type="ChEBI" id="CHEBI:18420"/>
    </ligand>
</feature>
<dbReference type="GO" id="GO:0008897">
    <property type="term" value="F:holo-[acyl-carrier-protein] synthase activity"/>
    <property type="evidence" value="ECO:0007669"/>
    <property type="project" value="InterPro"/>
</dbReference>
<feature type="binding site" evidence="12">
    <location>
        <position position="112"/>
    </location>
    <ligand>
        <name>CoA</name>
        <dbReference type="ChEBI" id="CHEBI:57287"/>
    </ligand>
</feature>
<dbReference type="Pfam" id="PF01648">
    <property type="entry name" value="ACPS"/>
    <property type="match status" value="1"/>
</dbReference>
<proteinExistence type="inferred from homology"/>
<feature type="binding site" evidence="13">
    <location>
        <position position="114"/>
    </location>
    <ligand>
        <name>Mg(2+)</name>
        <dbReference type="ChEBI" id="CHEBI:18420"/>
    </ligand>
</feature>
<accession>A0A0B3RQP3</accession>
<comment type="caution">
    <text evidence="16">The sequence shown here is derived from an EMBL/GenBank/DDBJ whole genome shotgun (WGS) entry which is preliminary data.</text>
</comment>
<comment type="catalytic activity">
    <reaction evidence="11">
        <text>apo-[peptidyl-carrier protein] + CoA = holo-[peptidyl-carrier protein] + adenosine 3',5'-bisphosphate + H(+)</text>
        <dbReference type="Rhea" id="RHEA:46228"/>
        <dbReference type="Rhea" id="RHEA-COMP:11479"/>
        <dbReference type="Rhea" id="RHEA-COMP:11480"/>
        <dbReference type="ChEBI" id="CHEBI:15378"/>
        <dbReference type="ChEBI" id="CHEBI:29999"/>
        <dbReference type="ChEBI" id="CHEBI:57287"/>
        <dbReference type="ChEBI" id="CHEBI:58343"/>
        <dbReference type="ChEBI" id="CHEBI:64479"/>
    </reaction>
</comment>
<evidence type="ECO:0000256" key="13">
    <source>
        <dbReference type="PIRSR" id="PIRSR603542-2"/>
    </source>
</evidence>
<dbReference type="AlphaFoldDB" id="A0A0B3RQP3"/>
<evidence type="ECO:0000256" key="5">
    <source>
        <dbReference type="ARBA" id="ARBA00019087"/>
    </source>
</evidence>
<name>A0A0B3RQP3_9RHOB</name>
<dbReference type="RefSeq" id="WP_052244416.1">
    <property type="nucleotide sequence ID" value="NZ_JSUQ01000007.1"/>
</dbReference>
<dbReference type="InterPro" id="IPR008278">
    <property type="entry name" value="4-PPantetheinyl_Trfase_dom"/>
</dbReference>
<feature type="domain" description="4'-phosphopantetheinyl transferase N-terminal" evidence="15">
    <location>
        <begin position="35"/>
        <end position="101"/>
    </location>
</feature>
<feature type="binding site" evidence="12">
    <location>
        <position position="153"/>
    </location>
    <ligand>
        <name>CoA</name>
        <dbReference type="ChEBI" id="CHEBI:57287"/>
    </ligand>
</feature>
<keyword evidence="7" id="KW-0259">Enterobactin biosynthesis</keyword>
<keyword evidence="13" id="KW-0460">Magnesium</keyword>
<dbReference type="Gene3D" id="3.90.470.20">
    <property type="entry name" value="4'-phosphopantetheinyl transferase domain"/>
    <property type="match status" value="1"/>
</dbReference>
<dbReference type="InterPro" id="IPR003542">
    <property type="entry name" value="Enbac_synth_compD-like"/>
</dbReference>
<dbReference type="GO" id="GO:0005886">
    <property type="term" value="C:plasma membrane"/>
    <property type="evidence" value="ECO:0007669"/>
    <property type="project" value="TreeGrafter"/>
</dbReference>
<dbReference type="SUPFAM" id="SSF56214">
    <property type="entry name" value="4'-phosphopantetheinyl transferase"/>
    <property type="match status" value="1"/>
</dbReference>
<comment type="similarity">
    <text evidence="3">Belongs to the P-Pant transferase superfamily. EntD family.</text>
</comment>
<comment type="subunit">
    <text evidence="4">EntB, EntD, EntE, and EntF form a multienzyme complex called enterobactin synthase.</text>
</comment>
<evidence type="ECO:0000256" key="6">
    <source>
        <dbReference type="ARBA" id="ARBA00022679"/>
    </source>
</evidence>
<comment type="function">
    <text evidence="1">Involved in the biosynthesis of the siderophore enterobactin (enterochelin), which is a macrocyclic trimeric lactone of N-(2,3-dihydroxybenzoyl)-serine. The serine trilactone serves as a scaffolding for the three catechol functionalities that provide hexadentate coordination for the tightly ligated iron(2+) atoms. Plays an essential role in the assembly of the enterobactin by catalyzing the transfer of the 4'-phosphopantetheine (Ppant) moiety from coenzyme A to the apo-domains of both EntB (ArCP domain) and EntF (PCP domain) to yield their holo-forms which make them competent for the activation of 2,3-dihydroxybenzoate (DHB) and L-serine, respectively.</text>
</comment>
<evidence type="ECO:0000256" key="7">
    <source>
        <dbReference type="ARBA" id="ARBA00023191"/>
    </source>
</evidence>
<evidence type="ECO:0000259" key="15">
    <source>
        <dbReference type="Pfam" id="PF17837"/>
    </source>
</evidence>
<comment type="pathway">
    <text evidence="2">Siderophore biosynthesis; enterobactin biosynthesis.</text>
</comment>
<feature type="binding site" evidence="12">
    <location>
        <begin position="90"/>
        <end position="91"/>
    </location>
    <ligand>
        <name>CoA</name>
        <dbReference type="ChEBI" id="CHEBI:57287"/>
    </ligand>
</feature>
<evidence type="ECO:0000256" key="4">
    <source>
        <dbReference type="ARBA" id="ARBA00011503"/>
    </source>
</evidence>
<gene>
    <name evidence="16" type="ORF">OA50_01940</name>
</gene>
<evidence type="ECO:0000256" key="2">
    <source>
        <dbReference type="ARBA" id="ARBA00004993"/>
    </source>
</evidence>
<evidence type="ECO:0000256" key="8">
    <source>
        <dbReference type="ARBA" id="ARBA00029894"/>
    </source>
</evidence>
<evidence type="ECO:0000256" key="10">
    <source>
        <dbReference type="ARBA" id="ARBA00049176"/>
    </source>
</evidence>
<reference evidence="16 17" key="1">
    <citation type="submission" date="2014-10" db="EMBL/GenBank/DDBJ databases">
        <title>Genome sequence of Ponticoccus sp. strain UMTAT08 isolated from clonal culture of toxic dinoflagellate Alexandrium tamiyavanichii.</title>
        <authorList>
            <person name="Gan H.Y."/>
            <person name="Muhd D.-D."/>
            <person name="Mohd Noor M.E."/>
            <person name="Yeong Y.S."/>
            <person name="Usup G."/>
        </authorList>
    </citation>
    <scope>NUCLEOTIDE SEQUENCE [LARGE SCALE GENOMIC DNA]</scope>
    <source>
        <strain evidence="16 17">UMTAT08</strain>
    </source>
</reference>
<comment type="cofactor">
    <cofactor evidence="13">
        <name>Mg(2+)</name>
        <dbReference type="ChEBI" id="CHEBI:18420"/>
    </cofactor>
</comment>
<evidence type="ECO:0000256" key="1">
    <source>
        <dbReference type="ARBA" id="ARBA00003937"/>
    </source>
</evidence>
<dbReference type="PANTHER" id="PTHR38096:SF1">
    <property type="entry name" value="ENTEROBACTIN SYNTHASE COMPONENT D"/>
    <property type="match status" value="1"/>
</dbReference>
<dbReference type="GO" id="GO:0000287">
    <property type="term" value="F:magnesium ion binding"/>
    <property type="evidence" value="ECO:0007669"/>
    <property type="project" value="InterPro"/>
</dbReference>
<feature type="binding site" evidence="12">
    <location>
        <position position="157"/>
    </location>
    <ligand>
        <name>CoA</name>
        <dbReference type="ChEBI" id="CHEBI:57287"/>
    </ligand>
</feature>
<sequence length="222" mass="23251">MPAAHLEDLVRQIGSLRGVGWGVAVPGEGELYPAEAAAIARARAERRAEFAAGRLAARRAMAQLGLADAAIPMGVDRAPVWPKGLVGSISHAEGGCLGVVARDADYRSLGIDVEGDDLLAEDLIPEICLPEELGLLPAGARAARAKRLFSAKEAAYKAHYPLAGKVFGFHGLRVDLGQGCARFTDHPEVASIPPESRWDLPLRQVVGNGLILSLSAVPAGIS</sequence>
<dbReference type="OrthoDB" id="8210607at2"/>
<dbReference type="InterPro" id="IPR037143">
    <property type="entry name" value="4-PPantetheinyl_Trfase_dom_sf"/>
</dbReference>
<dbReference type="PANTHER" id="PTHR38096">
    <property type="entry name" value="ENTEROBACTIN SYNTHASE COMPONENT D"/>
    <property type="match status" value="1"/>
</dbReference>
<evidence type="ECO:0000259" key="14">
    <source>
        <dbReference type="Pfam" id="PF01648"/>
    </source>
</evidence>
<feature type="binding site" evidence="12">
    <location>
        <position position="46"/>
    </location>
    <ligand>
        <name>CoA</name>
        <dbReference type="ChEBI" id="CHEBI:57287"/>
    </ligand>
</feature>
<evidence type="ECO:0000313" key="16">
    <source>
        <dbReference type="EMBL" id="KHQ53410.1"/>
    </source>
</evidence>
<keyword evidence="13" id="KW-0479">Metal-binding</keyword>
<dbReference type="EMBL" id="JSUQ01000007">
    <property type="protein sequence ID" value="KHQ53410.1"/>
    <property type="molecule type" value="Genomic_DNA"/>
</dbReference>
<dbReference type="GO" id="GO:0009366">
    <property type="term" value="C:enterobactin synthetase complex"/>
    <property type="evidence" value="ECO:0007669"/>
    <property type="project" value="InterPro"/>
</dbReference>
<dbReference type="UniPathway" id="UPA00017"/>
<dbReference type="Pfam" id="PF17837">
    <property type="entry name" value="4PPT_N"/>
    <property type="match status" value="1"/>
</dbReference>
<organism evidence="16 17">
    <name type="scientific">Mameliella alba</name>
    <dbReference type="NCBI Taxonomy" id="561184"/>
    <lineage>
        <taxon>Bacteria</taxon>
        <taxon>Pseudomonadati</taxon>
        <taxon>Pseudomonadota</taxon>
        <taxon>Alphaproteobacteria</taxon>
        <taxon>Rhodobacterales</taxon>
        <taxon>Roseobacteraceae</taxon>
        <taxon>Mameliella</taxon>
    </lineage>
</organism>
<evidence type="ECO:0000256" key="9">
    <source>
        <dbReference type="ARBA" id="ARBA00031996"/>
    </source>
</evidence>
<keyword evidence="17" id="KW-1185">Reference proteome</keyword>
<feature type="domain" description="4'-phosphopantetheinyl transferase" evidence="14">
    <location>
        <begin position="108"/>
        <end position="180"/>
    </location>
</feature>
<dbReference type="PRINTS" id="PR01399">
    <property type="entry name" value="ENTSNTHTASED"/>
</dbReference>
<evidence type="ECO:0000256" key="12">
    <source>
        <dbReference type="PIRSR" id="PIRSR603542-1"/>
    </source>
</evidence>
<feature type="binding site" evidence="12">
    <location>
        <position position="54"/>
    </location>
    <ligand>
        <name>CoA</name>
        <dbReference type="ChEBI" id="CHEBI:57287"/>
    </ligand>
</feature>
<evidence type="ECO:0000256" key="11">
    <source>
        <dbReference type="ARBA" id="ARBA00049191"/>
    </source>
</evidence>
<dbReference type="GO" id="GO:0009239">
    <property type="term" value="P:enterobactin biosynthetic process"/>
    <property type="evidence" value="ECO:0007669"/>
    <property type="project" value="UniProtKB-UniPathway"/>
</dbReference>
<dbReference type="STRING" id="561184.SAMN05216376_106280"/>
<evidence type="ECO:0000313" key="17">
    <source>
        <dbReference type="Proteomes" id="UP000030960"/>
    </source>
</evidence>
<protein>
    <recommendedName>
        <fullName evidence="5">Enterobactin synthase component D</fullName>
    </recommendedName>
    <alternativeName>
        <fullName evidence="8">4'-phosphopantetheinyl transferase EntD</fullName>
    </alternativeName>
    <alternativeName>
        <fullName evidence="9">Enterochelin synthase D</fullName>
    </alternativeName>
</protein>
<dbReference type="InterPro" id="IPR041354">
    <property type="entry name" value="4PPT_N"/>
</dbReference>
<keyword evidence="6 16" id="KW-0808">Transferase</keyword>
<comment type="catalytic activity">
    <reaction evidence="10">
        <text>apo-[aryl-carrier protein] + CoA = holo-[aryl-carrier protein] + adenosine 3',5'-bisphosphate + H(+)</text>
        <dbReference type="Rhea" id="RHEA:48404"/>
        <dbReference type="Rhea" id="RHEA-COMP:15903"/>
        <dbReference type="Rhea" id="RHEA-COMP:17557"/>
        <dbReference type="ChEBI" id="CHEBI:15378"/>
        <dbReference type="ChEBI" id="CHEBI:29999"/>
        <dbReference type="ChEBI" id="CHEBI:57287"/>
        <dbReference type="ChEBI" id="CHEBI:58343"/>
        <dbReference type="ChEBI" id="CHEBI:64479"/>
    </reaction>
</comment>